<organism evidence="9 10">
    <name type="scientific">Methylobacterium organophilum</name>
    <dbReference type="NCBI Taxonomy" id="410"/>
    <lineage>
        <taxon>Bacteria</taxon>
        <taxon>Pseudomonadati</taxon>
        <taxon>Pseudomonadota</taxon>
        <taxon>Alphaproteobacteria</taxon>
        <taxon>Hyphomicrobiales</taxon>
        <taxon>Methylobacteriaceae</taxon>
        <taxon>Methylobacterium</taxon>
    </lineage>
</organism>
<feature type="transmembrane region" description="Helical" evidence="7">
    <location>
        <begin position="12"/>
        <end position="29"/>
    </location>
</feature>
<evidence type="ECO:0000256" key="6">
    <source>
        <dbReference type="ARBA" id="ARBA00023136"/>
    </source>
</evidence>
<feature type="transmembrane region" description="Helical" evidence="7">
    <location>
        <begin position="231"/>
        <end position="257"/>
    </location>
</feature>
<keyword evidence="5 7" id="KW-1133">Transmembrane helix</keyword>
<dbReference type="Pfam" id="PF00528">
    <property type="entry name" value="BPD_transp_1"/>
    <property type="match status" value="1"/>
</dbReference>
<feature type="domain" description="ABC transmembrane type-1" evidence="8">
    <location>
        <begin position="95"/>
        <end position="296"/>
    </location>
</feature>
<dbReference type="CDD" id="cd06261">
    <property type="entry name" value="TM_PBP2"/>
    <property type="match status" value="1"/>
</dbReference>
<proteinExistence type="inferred from homology"/>
<keyword evidence="2 7" id="KW-0813">Transport</keyword>
<keyword evidence="3" id="KW-1003">Cell membrane</keyword>
<dbReference type="InterPro" id="IPR000515">
    <property type="entry name" value="MetI-like"/>
</dbReference>
<comment type="similarity">
    <text evidence="7">Belongs to the binding-protein-dependent transport system permease family.</text>
</comment>
<dbReference type="Gene3D" id="1.10.3720.10">
    <property type="entry name" value="MetI-like"/>
    <property type="match status" value="1"/>
</dbReference>
<feature type="transmembrane region" description="Helical" evidence="7">
    <location>
        <begin position="95"/>
        <end position="119"/>
    </location>
</feature>
<keyword evidence="6 7" id="KW-0472">Membrane</keyword>
<keyword evidence="10" id="KW-1185">Reference proteome</keyword>
<evidence type="ECO:0000259" key="8">
    <source>
        <dbReference type="PROSITE" id="PS50928"/>
    </source>
</evidence>
<dbReference type="Proteomes" id="UP001055156">
    <property type="component" value="Unassembled WGS sequence"/>
</dbReference>
<evidence type="ECO:0000313" key="9">
    <source>
        <dbReference type="EMBL" id="GJE27611.1"/>
    </source>
</evidence>
<dbReference type="SUPFAM" id="SSF161098">
    <property type="entry name" value="MetI-like"/>
    <property type="match status" value="1"/>
</dbReference>
<evidence type="ECO:0000256" key="7">
    <source>
        <dbReference type="RuleBase" id="RU363032"/>
    </source>
</evidence>
<evidence type="ECO:0000256" key="2">
    <source>
        <dbReference type="ARBA" id="ARBA00022448"/>
    </source>
</evidence>
<dbReference type="EMBL" id="BPQV01000006">
    <property type="protein sequence ID" value="GJE27611.1"/>
    <property type="molecule type" value="Genomic_DNA"/>
</dbReference>
<comment type="subcellular location">
    <subcellularLocation>
        <location evidence="1 7">Cell membrane</location>
        <topology evidence="1 7">Multi-pass membrane protein</topology>
    </subcellularLocation>
</comment>
<reference evidence="9" key="1">
    <citation type="journal article" date="2021" name="Front. Microbiol.">
        <title>Comprehensive Comparative Genomics and Phenotyping of Methylobacterium Species.</title>
        <authorList>
            <person name="Alessa O."/>
            <person name="Ogura Y."/>
            <person name="Fujitani Y."/>
            <person name="Takami H."/>
            <person name="Hayashi T."/>
            <person name="Sahin N."/>
            <person name="Tani A."/>
        </authorList>
    </citation>
    <scope>NUCLEOTIDE SEQUENCE</scope>
    <source>
        <strain evidence="9">NBRC 15689</strain>
    </source>
</reference>
<keyword evidence="4 7" id="KW-0812">Transmembrane</keyword>
<evidence type="ECO:0000256" key="1">
    <source>
        <dbReference type="ARBA" id="ARBA00004651"/>
    </source>
</evidence>
<dbReference type="InterPro" id="IPR035906">
    <property type="entry name" value="MetI-like_sf"/>
</dbReference>
<dbReference type="PROSITE" id="PS50928">
    <property type="entry name" value="ABC_TM1"/>
    <property type="match status" value="1"/>
</dbReference>
<protein>
    <submittedName>
        <fullName evidence="9">Glutathione transport system permease protein GsiC</fullName>
    </submittedName>
</protein>
<feature type="transmembrane region" description="Helical" evidence="7">
    <location>
        <begin position="177"/>
        <end position="195"/>
    </location>
</feature>
<sequence length="331" mass="36432">MMRAGLTRLSEIALTMLAVSFTVYFLLELDADDVAVKMLGQFSTAAQRVQWLREHGYDQPFLARYVQWLQRFLSGDWGQSLHYQVPVFDLVTERLAATAILGGATLVLMVPIGLGLGILSGTREGSLADRLISVFSIVTTSVPEFASAVFLSGLLVFWLGLLPGASTMTGGFSLRELVMPLLVLVLYAAGYLARVTRAAVAEVMTAPYVRTARMKGADPRRIVLRHVLRNALVAPVTVIMLQIPWLLSGVIVVEVFFAYRGFGSLLYEAGLNSDIDVIEACAMISVFVVVTTQLASDLVNTWLNPRTRPVRERRPAATIRRLSLLKKMEVV</sequence>
<gene>
    <name evidence="9" type="primary">gsiC_2</name>
    <name evidence="9" type="ORF">LKMONMHP_2471</name>
</gene>
<feature type="transmembrane region" description="Helical" evidence="7">
    <location>
        <begin position="131"/>
        <end position="157"/>
    </location>
</feature>
<evidence type="ECO:0000313" key="10">
    <source>
        <dbReference type="Proteomes" id="UP001055156"/>
    </source>
</evidence>
<evidence type="ECO:0000256" key="5">
    <source>
        <dbReference type="ARBA" id="ARBA00022989"/>
    </source>
</evidence>
<accession>A0ABQ4T963</accession>
<reference evidence="9" key="2">
    <citation type="submission" date="2021-08" db="EMBL/GenBank/DDBJ databases">
        <authorList>
            <person name="Tani A."/>
            <person name="Ola A."/>
            <person name="Ogura Y."/>
            <person name="Katsura K."/>
            <person name="Hayashi T."/>
        </authorList>
    </citation>
    <scope>NUCLEOTIDE SEQUENCE</scope>
    <source>
        <strain evidence="9">NBRC 15689</strain>
    </source>
</reference>
<dbReference type="RefSeq" id="WP_238311409.1">
    <property type="nucleotide sequence ID" value="NZ_BPQV01000006.1"/>
</dbReference>
<evidence type="ECO:0000256" key="4">
    <source>
        <dbReference type="ARBA" id="ARBA00022692"/>
    </source>
</evidence>
<dbReference type="PANTHER" id="PTHR43163:SF3">
    <property type="entry name" value="PEPTIDE ABC TRANSPORTER PERMEASE PROTEIN"/>
    <property type="match status" value="1"/>
</dbReference>
<comment type="caution">
    <text evidence="9">The sequence shown here is derived from an EMBL/GenBank/DDBJ whole genome shotgun (WGS) entry which is preliminary data.</text>
</comment>
<name>A0ABQ4T963_METOR</name>
<evidence type="ECO:0000256" key="3">
    <source>
        <dbReference type="ARBA" id="ARBA00022475"/>
    </source>
</evidence>
<dbReference type="PANTHER" id="PTHR43163">
    <property type="entry name" value="DIPEPTIDE TRANSPORT SYSTEM PERMEASE PROTEIN DPPB-RELATED"/>
    <property type="match status" value="1"/>
</dbReference>